<protein>
    <recommendedName>
        <fullName evidence="4">Carboxypeptidase regulatory-like domain-containing protein</fullName>
    </recommendedName>
</protein>
<gene>
    <name evidence="2" type="ORF">Poly30_39770</name>
</gene>
<evidence type="ECO:0000256" key="1">
    <source>
        <dbReference type="SAM" id="MobiDB-lite"/>
    </source>
</evidence>
<proteinExistence type="predicted"/>
<organism evidence="2 3">
    <name type="scientific">Saltatorellus ferox</name>
    <dbReference type="NCBI Taxonomy" id="2528018"/>
    <lineage>
        <taxon>Bacteria</taxon>
        <taxon>Pseudomonadati</taxon>
        <taxon>Planctomycetota</taxon>
        <taxon>Planctomycetia</taxon>
        <taxon>Planctomycetia incertae sedis</taxon>
        <taxon>Saltatorellus</taxon>
    </lineage>
</organism>
<keyword evidence="3" id="KW-1185">Reference proteome</keyword>
<feature type="region of interest" description="Disordered" evidence="1">
    <location>
        <begin position="29"/>
        <end position="91"/>
    </location>
</feature>
<name>A0A518EWG1_9BACT</name>
<dbReference type="GO" id="GO:0030246">
    <property type="term" value="F:carbohydrate binding"/>
    <property type="evidence" value="ECO:0007669"/>
    <property type="project" value="InterPro"/>
</dbReference>
<evidence type="ECO:0000313" key="2">
    <source>
        <dbReference type="EMBL" id="QDV08434.1"/>
    </source>
</evidence>
<evidence type="ECO:0000313" key="3">
    <source>
        <dbReference type="Proteomes" id="UP000320390"/>
    </source>
</evidence>
<evidence type="ECO:0008006" key="4">
    <source>
        <dbReference type="Google" id="ProtNLM"/>
    </source>
</evidence>
<accession>A0A518EWG1</accession>
<feature type="compositionally biased region" description="Basic and acidic residues" evidence="1">
    <location>
        <begin position="54"/>
        <end position="81"/>
    </location>
</feature>
<dbReference type="AlphaFoldDB" id="A0A518EWG1"/>
<dbReference type="Proteomes" id="UP000320390">
    <property type="component" value="Chromosome"/>
</dbReference>
<dbReference type="SUPFAM" id="SSF49452">
    <property type="entry name" value="Starch-binding domain-like"/>
    <property type="match status" value="1"/>
</dbReference>
<sequence length="367" mass="38725">MKAILAATVILVVAFLYWARFARPSQAPDPVDPLVAASTAGATPEASELGVPRSRNDGPSRAEGEVPGEKVREKIEVEDAKSGASESEEEPFVIPSGTVLMGRVVGSSGEPVDQASLYLHVTPSMVADWELTLDGSGRFALKIGPPGKIEFHVGHPEFGRSEDQIAWLEEGEATDAGTLLLLGSGSIRGRVQLTDGTPVPGVQMRAKGLGLGDPGGFVEGEATSDAAGNFHFQGLAEGLFELTARGREEFDSIGTKSFRTGETAAVLTLDAALIRLSLPEVNGEPVPIRWISLNRPSDGLPAARDFSGASSKTLGRSTLHYDLLLPAGQRVQVEAKDEAGHRFASVLGDGVLAGSYRVTLRPDRVPR</sequence>
<dbReference type="InterPro" id="IPR013784">
    <property type="entry name" value="Carb-bd-like_fold"/>
</dbReference>
<dbReference type="RefSeq" id="WP_419190392.1">
    <property type="nucleotide sequence ID" value="NZ_CP036434.1"/>
</dbReference>
<dbReference type="EMBL" id="CP036434">
    <property type="protein sequence ID" value="QDV08434.1"/>
    <property type="molecule type" value="Genomic_DNA"/>
</dbReference>
<reference evidence="2 3" key="1">
    <citation type="submission" date="2019-02" db="EMBL/GenBank/DDBJ databases">
        <title>Deep-cultivation of Planctomycetes and their phenomic and genomic characterization uncovers novel biology.</title>
        <authorList>
            <person name="Wiegand S."/>
            <person name="Jogler M."/>
            <person name="Boedeker C."/>
            <person name="Pinto D."/>
            <person name="Vollmers J."/>
            <person name="Rivas-Marin E."/>
            <person name="Kohn T."/>
            <person name="Peeters S.H."/>
            <person name="Heuer A."/>
            <person name="Rast P."/>
            <person name="Oberbeckmann S."/>
            <person name="Bunk B."/>
            <person name="Jeske O."/>
            <person name="Meyerdierks A."/>
            <person name="Storesund J.E."/>
            <person name="Kallscheuer N."/>
            <person name="Luecker S."/>
            <person name="Lage O.M."/>
            <person name="Pohl T."/>
            <person name="Merkel B.J."/>
            <person name="Hornburger P."/>
            <person name="Mueller R.-W."/>
            <person name="Bruemmer F."/>
            <person name="Labrenz M."/>
            <person name="Spormann A.M."/>
            <person name="Op den Camp H."/>
            <person name="Overmann J."/>
            <person name="Amann R."/>
            <person name="Jetten M.S.M."/>
            <person name="Mascher T."/>
            <person name="Medema M.H."/>
            <person name="Devos D.P."/>
            <person name="Kaster A.-K."/>
            <person name="Ovreas L."/>
            <person name="Rohde M."/>
            <person name="Galperin M.Y."/>
            <person name="Jogler C."/>
        </authorList>
    </citation>
    <scope>NUCLEOTIDE SEQUENCE [LARGE SCALE GENOMIC DNA]</scope>
    <source>
        <strain evidence="2 3">Poly30</strain>
    </source>
</reference>